<dbReference type="OrthoDB" id="6125419at2759"/>
<accession>A0A835VEJ5</accession>
<dbReference type="PANTHER" id="PTHR16212">
    <property type="entry name" value="FOCADHESIN FAMILY MEMBER"/>
    <property type="match status" value="1"/>
</dbReference>
<organism evidence="1 2">
    <name type="scientific">Vanilla planifolia</name>
    <name type="common">Vanilla</name>
    <dbReference type="NCBI Taxonomy" id="51239"/>
    <lineage>
        <taxon>Eukaryota</taxon>
        <taxon>Viridiplantae</taxon>
        <taxon>Streptophyta</taxon>
        <taxon>Embryophyta</taxon>
        <taxon>Tracheophyta</taxon>
        <taxon>Spermatophyta</taxon>
        <taxon>Magnoliopsida</taxon>
        <taxon>Liliopsida</taxon>
        <taxon>Asparagales</taxon>
        <taxon>Orchidaceae</taxon>
        <taxon>Vanilloideae</taxon>
        <taxon>Vanilleae</taxon>
        <taxon>Vanilla</taxon>
    </lineage>
</organism>
<dbReference type="PANTHER" id="PTHR16212:SF4">
    <property type="entry name" value="FOCADHESIN"/>
    <property type="match status" value="1"/>
</dbReference>
<comment type="caution">
    <text evidence="1">The sequence shown here is derived from an EMBL/GenBank/DDBJ whole genome shotgun (WGS) entry which is preliminary data.</text>
</comment>
<evidence type="ECO:0000313" key="2">
    <source>
        <dbReference type="Proteomes" id="UP000639772"/>
    </source>
</evidence>
<dbReference type="Proteomes" id="UP000639772">
    <property type="component" value="Unassembled WGS sequence"/>
</dbReference>
<dbReference type="GO" id="GO:0060147">
    <property type="term" value="P:regulation of post-transcriptional gene silencing"/>
    <property type="evidence" value="ECO:0007669"/>
    <property type="project" value="InterPro"/>
</dbReference>
<evidence type="ECO:0000313" key="1">
    <source>
        <dbReference type="EMBL" id="KAG0493526.1"/>
    </source>
</evidence>
<reference evidence="1 2" key="1">
    <citation type="journal article" date="2020" name="Nat. Food">
        <title>A phased Vanilla planifolia genome enables genetic improvement of flavour and production.</title>
        <authorList>
            <person name="Hasing T."/>
            <person name="Tang H."/>
            <person name="Brym M."/>
            <person name="Khazi F."/>
            <person name="Huang T."/>
            <person name="Chambers A.H."/>
        </authorList>
    </citation>
    <scope>NUCLEOTIDE SEQUENCE [LARGE SCALE GENOMIC DNA]</scope>
    <source>
        <tissue evidence="1">Leaf</tissue>
    </source>
</reference>
<protein>
    <submittedName>
        <fullName evidence="1">Uncharacterized protein</fullName>
    </submittedName>
</protein>
<dbReference type="EMBL" id="JADCNM010000002">
    <property type="protein sequence ID" value="KAG0493526.1"/>
    <property type="molecule type" value="Genomic_DNA"/>
</dbReference>
<dbReference type="AlphaFoldDB" id="A0A835VEJ5"/>
<name>A0A835VEJ5_VANPL</name>
<sequence length="221" mass="24508">MAKARHDWLVEVLQLSGHITQPEIAIRILAKVRLVKLGGLPFSELEKLKSYVLNVRLEGMWWSVLLEIVATLSVAEVSTRRRWLLDAFEICCIAEFPSTAMRFIGLLSGSCCKYMPLLILDPDSVLLDLPLTLPSLLSSGSWSSIAESCVGKLWLCTERICAWATTSSTATKGSLQESNHIHESEATASSNLARVMHRTCVTLKDYLPLDKRLGLANIEVP</sequence>
<gene>
    <name evidence="1" type="ORF">HPP92_004520</name>
</gene>
<dbReference type="InterPro" id="IPR045163">
    <property type="entry name" value="Focadhesin/RST1"/>
</dbReference>
<proteinExistence type="predicted"/>